<keyword evidence="5 9" id="KW-0963">Cytoplasm</keyword>
<dbReference type="AlphaFoldDB" id="A0A372LP64"/>
<evidence type="ECO:0000256" key="8">
    <source>
        <dbReference type="ARBA" id="ARBA00023244"/>
    </source>
</evidence>
<keyword evidence="11" id="KW-1185">Reference proteome</keyword>
<dbReference type="PANTHER" id="PTHR43713">
    <property type="entry name" value="GLUTAMATE-1-SEMIALDEHYDE 2,1-AMINOMUTASE"/>
    <property type="match status" value="1"/>
</dbReference>
<dbReference type="InterPro" id="IPR049704">
    <property type="entry name" value="Aminotrans_3_PPA_site"/>
</dbReference>
<dbReference type="FunFam" id="3.40.640.10:FF:000021">
    <property type="entry name" value="Glutamate-1-semialdehyde 2,1-aminomutase"/>
    <property type="match status" value="1"/>
</dbReference>
<dbReference type="GO" id="GO:0005737">
    <property type="term" value="C:cytoplasm"/>
    <property type="evidence" value="ECO:0007669"/>
    <property type="project" value="UniProtKB-SubCell"/>
</dbReference>
<gene>
    <name evidence="9" type="primary">hemL</name>
    <name evidence="10" type="ORF">D0469_12935</name>
</gene>
<dbReference type="InterPro" id="IPR005814">
    <property type="entry name" value="Aminotrans_3"/>
</dbReference>
<name>A0A372LP64_9BACI</name>
<dbReference type="RefSeq" id="WP_117327157.1">
    <property type="nucleotide sequence ID" value="NZ_QVTE01000035.1"/>
</dbReference>
<sequence length="431" mass="46383">MNFTNSELLHKEAQEHIVGGVNSPSRSYKAVGGGSPVVMERAQGAYFWDVDGNKYIDYLAAYGPIITGHAHPHITKAITKAAETGVLYGTPTPHEVKFAKMLKEAMPYMDKVRFVNSGTEAVMTTIRVARAYTGRDKIIKFAGCYHGHSDLVLVAAGSGPSTLGTPDSAGVPKSIAQEVITVPFNDLEPFIAALEKWGDQIAAILVEPIVGNFGIVEPNPGFLEAIVKHTHKAGALVIFDEVITAFRFMYGGAQDLLGVKPDLTALGKIIGGGLPIGAYGGKKEIMEQVAPLGPAYQAGTMAGNPASILSGIACLEVLKQEGIYEEMDRLGAILEEGILASANKHEIPITINRLKGALTIYFTTEKVENYVQAEHTNGQMFANFFKLMLNQGINLAPSKYEAWFLTTAHTEDDISKTLKAVENAFKSLSVQ</sequence>
<evidence type="ECO:0000256" key="9">
    <source>
        <dbReference type="HAMAP-Rule" id="MF_00375"/>
    </source>
</evidence>
<comment type="subcellular location">
    <subcellularLocation>
        <location evidence="9">Cytoplasm</location>
    </subcellularLocation>
</comment>
<comment type="cofactor">
    <cofactor evidence="2 9">
        <name>pyridoxal 5'-phosphate</name>
        <dbReference type="ChEBI" id="CHEBI:597326"/>
    </cofactor>
</comment>
<dbReference type="HAMAP" id="MF_00375">
    <property type="entry name" value="HemL_aminotrans_3"/>
    <property type="match status" value="1"/>
</dbReference>
<dbReference type="PANTHER" id="PTHR43713:SF1">
    <property type="entry name" value="GLUTAMATE-1-SEMIALDEHYDE 2,1-AMINOMUTASE 2"/>
    <property type="match status" value="1"/>
</dbReference>
<evidence type="ECO:0000256" key="2">
    <source>
        <dbReference type="ARBA" id="ARBA00001933"/>
    </source>
</evidence>
<dbReference type="GO" id="GO:0006782">
    <property type="term" value="P:protoporphyrinogen IX biosynthetic process"/>
    <property type="evidence" value="ECO:0007669"/>
    <property type="project" value="UniProtKB-UniRule"/>
</dbReference>
<reference evidence="10 11" key="1">
    <citation type="submission" date="2018-08" db="EMBL/GenBank/DDBJ databases">
        <title>Bacillus chawlae sp. nov., Bacillus glennii sp. nov., and Bacillus saganii sp. nov. Isolated from the Vehicle Assembly Building at Kennedy Space Center where the Viking Spacecraft were Assembled.</title>
        <authorList>
            <person name="Seuylemezian A."/>
            <person name="Vaishampayan P."/>
        </authorList>
    </citation>
    <scope>NUCLEOTIDE SEQUENCE [LARGE SCALE GENOMIC DNA]</scope>
    <source>
        <strain evidence="10 11">V47-23a</strain>
    </source>
</reference>
<dbReference type="InterPro" id="IPR015421">
    <property type="entry name" value="PyrdxlP-dep_Trfase_major"/>
</dbReference>
<comment type="similarity">
    <text evidence="4 9">Belongs to the class-III pyridoxal-phosphate-dependent aminotransferase family. HemL subfamily.</text>
</comment>
<dbReference type="EC" id="5.4.3.8" evidence="9"/>
<comment type="subunit">
    <text evidence="9">Homodimer.</text>
</comment>
<evidence type="ECO:0000256" key="3">
    <source>
        <dbReference type="ARBA" id="ARBA00004819"/>
    </source>
</evidence>
<organism evidence="10 11">
    <name type="scientific">Peribacillus saganii</name>
    <dbReference type="NCBI Taxonomy" id="2303992"/>
    <lineage>
        <taxon>Bacteria</taxon>
        <taxon>Bacillati</taxon>
        <taxon>Bacillota</taxon>
        <taxon>Bacilli</taxon>
        <taxon>Bacillales</taxon>
        <taxon>Bacillaceae</taxon>
        <taxon>Peribacillus</taxon>
    </lineage>
</organism>
<dbReference type="InterPro" id="IPR015422">
    <property type="entry name" value="PyrdxlP-dep_Trfase_small"/>
</dbReference>
<dbReference type="Pfam" id="PF00202">
    <property type="entry name" value="Aminotran_3"/>
    <property type="match status" value="1"/>
</dbReference>
<evidence type="ECO:0000256" key="7">
    <source>
        <dbReference type="ARBA" id="ARBA00023235"/>
    </source>
</evidence>
<evidence type="ECO:0000256" key="4">
    <source>
        <dbReference type="ARBA" id="ARBA00008981"/>
    </source>
</evidence>
<dbReference type="NCBIfam" id="NF009055">
    <property type="entry name" value="PRK12389.1"/>
    <property type="match status" value="1"/>
</dbReference>
<comment type="catalytic activity">
    <reaction evidence="1 9">
        <text>(S)-4-amino-5-oxopentanoate = 5-aminolevulinate</text>
        <dbReference type="Rhea" id="RHEA:14265"/>
        <dbReference type="ChEBI" id="CHEBI:57501"/>
        <dbReference type="ChEBI" id="CHEBI:356416"/>
        <dbReference type="EC" id="5.4.3.8"/>
    </reaction>
</comment>
<feature type="modified residue" description="N6-(pyridoxal phosphate)lysine" evidence="9">
    <location>
        <position position="268"/>
    </location>
</feature>
<keyword evidence="7 9" id="KW-0413">Isomerase</keyword>
<proteinExistence type="inferred from homology"/>
<dbReference type="Gene3D" id="3.40.640.10">
    <property type="entry name" value="Type I PLP-dependent aspartate aminotransferase-like (Major domain)"/>
    <property type="match status" value="1"/>
</dbReference>
<comment type="caution">
    <text evidence="10">The sequence shown here is derived from an EMBL/GenBank/DDBJ whole genome shotgun (WGS) entry which is preliminary data.</text>
</comment>
<accession>A0A372LP64</accession>
<dbReference type="PROSITE" id="PS00600">
    <property type="entry name" value="AA_TRANSFER_CLASS_3"/>
    <property type="match status" value="1"/>
</dbReference>
<dbReference type="NCBIfam" id="TIGR00713">
    <property type="entry name" value="hemL"/>
    <property type="match status" value="1"/>
</dbReference>
<evidence type="ECO:0000256" key="1">
    <source>
        <dbReference type="ARBA" id="ARBA00001579"/>
    </source>
</evidence>
<dbReference type="Proteomes" id="UP000264541">
    <property type="component" value="Unassembled WGS sequence"/>
</dbReference>
<dbReference type="OrthoDB" id="9807885at2"/>
<keyword evidence="8 9" id="KW-0627">Porphyrin biosynthesis</keyword>
<dbReference type="GO" id="GO:0042286">
    <property type="term" value="F:glutamate-1-semialdehyde 2,1-aminomutase activity"/>
    <property type="evidence" value="ECO:0007669"/>
    <property type="project" value="UniProtKB-UniRule"/>
</dbReference>
<dbReference type="EMBL" id="QVTE01000035">
    <property type="protein sequence ID" value="RFU68165.1"/>
    <property type="molecule type" value="Genomic_DNA"/>
</dbReference>
<dbReference type="NCBIfam" id="NF000818">
    <property type="entry name" value="PRK00062.1"/>
    <property type="match status" value="1"/>
</dbReference>
<evidence type="ECO:0000256" key="6">
    <source>
        <dbReference type="ARBA" id="ARBA00022898"/>
    </source>
</evidence>
<evidence type="ECO:0000313" key="10">
    <source>
        <dbReference type="EMBL" id="RFU68165.1"/>
    </source>
</evidence>
<dbReference type="InterPro" id="IPR004639">
    <property type="entry name" value="4pyrrol_synth_GluAld_NH2Trfase"/>
</dbReference>
<dbReference type="GO" id="GO:0030170">
    <property type="term" value="F:pyridoxal phosphate binding"/>
    <property type="evidence" value="ECO:0007669"/>
    <property type="project" value="InterPro"/>
</dbReference>
<dbReference type="Gene3D" id="3.90.1150.10">
    <property type="entry name" value="Aspartate Aminotransferase, domain 1"/>
    <property type="match status" value="1"/>
</dbReference>
<dbReference type="UniPathway" id="UPA00251">
    <property type="reaction ID" value="UER00317"/>
</dbReference>
<evidence type="ECO:0000313" key="11">
    <source>
        <dbReference type="Proteomes" id="UP000264541"/>
    </source>
</evidence>
<dbReference type="GO" id="GO:0008483">
    <property type="term" value="F:transaminase activity"/>
    <property type="evidence" value="ECO:0007669"/>
    <property type="project" value="InterPro"/>
</dbReference>
<keyword evidence="6 9" id="KW-0663">Pyridoxal phosphate</keyword>
<dbReference type="CDD" id="cd00610">
    <property type="entry name" value="OAT_like"/>
    <property type="match status" value="1"/>
</dbReference>
<evidence type="ECO:0000256" key="5">
    <source>
        <dbReference type="ARBA" id="ARBA00022490"/>
    </source>
</evidence>
<dbReference type="InterPro" id="IPR015424">
    <property type="entry name" value="PyrdxlP-dep_Trfase"/>
</dbReference>
<protein>
    <recommendedName>
        <fullName evidence="9">Glutamate-1-semialdehyde 2,1-aminomutase</fullName>
        <shortName evidence="9">GSA</shortName>
        <ecNumber evidence="9">5.4.3.8</ecNumber>
    </recommendedName>
    <alternativeName>
        <fullName evidence="9">Glutamate-1-semialdehyde aminotransferase</fullName>
        <shortName evidence="9">GSA-AT</shortName>
    </alternativeName>
</protein>
<comment type="pathway">
    <text evidence="3">Porphyrin-containing compound metabolism; protoporphyrin-IX biosynthesis; 5-aminolevulinate from L-glutamyl-tRNA(Glu): step 2/2.</text>
</comment>
<dbReference type="SUPFAM" id="SSF53383">
    <property type="entry name" value="PLP-dependent transferases"/>
    <property type="match status" value="1"/>
</dbReference>